<dbReference type="Gene3D" id="3.40.50.1820">
    <property type="entry name" value="alpha/beta hydrolase"/>
    <property type="match status" value="1"/>
</dbReference>
<dbReference type="PANTHER" id="PTHR13136">
    <property type="entry name" value="TESTIS DEVELOPMENT PROTEIN PRTD"/>
    <property type="match status" value="1"/>
</dbReference>
<accession>A0ABN2JJT0</accession>
<dbReference type="InterPro" id="IPR000073">
    <property type="entry name" value="AB_hydrolase_1"/>
</dbReference>
<gene>
    <name evidence="2" type="ORF">GCM10009710_08050</name>
</gene>
<organism evidence="2 3">
    <name type="scientific">Aeromicrobium alkaliterrae</name>
    <dbReference type="NCBI Taxonomy" id="302168"/>
    <lineage>
        <taxon>Bacteria</taxon>
        <taxon>Bacillati</taxon>
        <taxon>Actinomycetota</taxon>
        <taxon>Actinomycetes</taxon>
        <taxon>Propionibacteriales</taxon>
        <taxon>Nocardioidaceae</taxon>
        <taxon>Aeromicrobium</taxon>
    </lineage>
</organism>
<dbReference type="SUPFAM" id="SSF53474">
    <property type="entry name" value="alpha/beta-Hydrolases"/>
    <property type="match status" value="1"/>
</dbReference>
<protein>
    <submittedName>
        <fullName evidence="2">Alpha/beta hydrolase</fullName>
    </submittedName>
</protein>
<dbReference type="Pfam" id="PF12697">
    <property type="entry name" value="Abhydrolase_6"/>
    <property type="match status" value="1"/>
</dbReference>
<dbReference type="GO" id="GO:0016787">
    <property type="term" value="F:hydrolase activity"/>
    <property type="evidence" value="ECO:0007669"/>
    <property type="project" value="UniProtKB-KW"/>
</dbReference>
<evidence type="ECO:0000313" key="2">
    <source>
        <dbReference type="EMBL" id="GAA1729844.1"/>
    </source>
</evidence>
<sequence>MAVVPYVLDRLHDTSDPRCAVLFLHGGQQNNLEPVEKKHASWWRINAMAKRVGAFDGTTVTYVIRFGARGWNDPSAPSPVGDARAALAEIRENHPGLPIVLVGHSMGGRTACRVADEKGVIGVVALAPWLPEGEPIAGVADRDVRIIHGTRDRWTSAPLSKVWAERARSVASSVEWTSLRGVGHFMFRRVSTWNGFVTDSVAEIRAR</sequence>
<reference evidence="2 3" key="1">
    <citation type="journal article" date="2019" name="Int. J. Syst. Evol. Microbiol.">
        <title>The Global Catalogue of Microorganisms (GCM) 10K type strain sequencing project: providing services to taxonomists for standard genome sequencing and annotation.</title>
        <authorList>
            <consortium name="The Broad Institute Genomics Platform"/>
            <consortium name="The Broad Institute Genome Sequencing Center for Infectious Disease"/>
            <person name="Wu L."/>
            <person name="Ma J."/>
        </authorList>
    </citation>
    <scope>NUCLEOTIDE SEQUENCE [LARGE SCALE GENOMIC DNA]</scope>
    <source>
        <strain evidence="2 3">JCM 13518</strain>
    </source>
</reference>
<dbReference type="InterPro" id="IPR029058">
    <property type="entry name" value="AB_hydrolase_fold"/>
</dbReference>
<comment type="caution">
    <text evidence="2">The sequence shown here is derived from an EMBL/GenBank/DDBJ whole genome shotgun (WGS) entry which is preliminary data.</text>
</comment>
<dbReference type="EMBL" id="BAAAME010000002">
    <property type="protein sequence ID" value="GAA1729844.1"/>
    <property type="molecule type" value="Genomic_DNA"/>
</dbReference>
<dbReference type="InterPro" id="IPR026555">
    <property type="entry name" value="NSL3/Tex30"/>
</dbReference>
<name>A0ABN2JJT0_9ACTN</name>
<proteinExistence type="predicted"/>
<evidence type="ECO:0000313" key="3">
    <source>
        <dbReference type="Proteomes" id="UP001501057"/>
    </source>
</evidence>
<dbReference type="PANTHER" id="PTHR13136:SF11">
    <property type="entry name" value="TESTIS-EXPRESSED PROTEIN 30"/>
    <property type="match status" value="1"/>
</dbReference>
<evidence type="ECO:0000259" key="1">
    <source>
        <dbReference type="Pfam" id="PF12697"/>
    </source>
</evidence>
<keyword evidence="3" id="KW-1185">Reference proteome</keyword>
<dbReference type="Proteomes" id="UP001501057">
    <property type="component" value="Unassembled WGS sequence"/>
</dbReference>
<dbReference type="RefSeq" id="WP_344199410.1">
    <property type="nucleotide sequence ID" value="NZ_BAAAME010000002.1"/>
</dbReference>
<feature type="domain" description="AB hydrolase-1" evidence="1">
    <location>
        <begin position="21"/>
        <end position="168"/>
    </location>
</feature>
<keyword evidence="2" id="KW-0378">Hydrolase</keyword>